<dbReference type="RefSeq" id="WP_000796674.1">
    <property type="nucleotide sequence ID" value="NZ_CP169399.1"/>
</dbReference>
<sequence>MAEATTKTDGLSCTDGQTIAQKKYKKEYGKKIIVTNQFVKMMDEALKGALKVLEKRKKDLATWGDKEKDEFSRIMGIDVKNNDTIMFDHEYYRCDIENAAKEPLSPKKLDTTTVIEFMRKSVDRMHYIMSELHVDAVPVKVSTISPCSEEAEVVPDKTVYKYGNFVNRTYTSEYSAFVERNATFKYYPEEYKTSLEIHIGYGFKEKDVMGEDSRVSTLCHEVSHFYRVEHINASEEDREKSKGPWGGVGTDDLPNDKDYKHVTGETGGNVYDEYKDKLKEEHSLDVFRNAYNFELYFELTKEECEVY</sequence>
<organism evidence="2 3">
    <name type="scientific">Escherichia coli</name>
    <dbReference type="NCBI Taxonomy" id="562"/>
    <lineage>
        <taxon>Bacteria</taxon>
        <taxon>Pseudomonadati</taxon>
        <taxon>Pseudomonadota</taxon>
        <taxon>Gammaproteobacteria</taxon>
        <taxon>Enterobacterales</taxon>
        <taxon>Enterobacteriaceae</taxon>
        <taxon>Escherichia</taxon>
    </lineage>
</organism>
<dbReference type="Proteomes" id="UP000309937">
    <property type="component" value="Unassembled WGS sequence"/>
</dbReference>
<reference evidence="2 3" key="1">
    <citation type="submission" date="2018-12" db="EMBL/GenBank/DDBJ databases">
        <title>Food and Water Safety Consortium.</title>
        <authorList>
            <person name="Tyson S."/>
            <person name="Peterson C.-L."/>
            <person name="Olson A."/>
            <person name="Tyler S."/>
            <person name="Cabral J."/>
            <person name="Lynch T."/>
            <person name="Knox N."/>
            <person name="Van Domselaar G."/>
            <person name="Graham M."/>
        </authorList>
    </citation>
    <scope>NUCLEOTIDE SEQUENCE [LARGE SCALE GENOMIC DNA]</scope>
    <source>
        <strain evidence="2 3">FWSEC0118</strain>
    </source>
</reference>
<evidence type="ECO:0000313" key="2">
    <source>
        <dbReference type="EMBL" id="TJQ07674.1"/>
    </source>
</evidence>
<name>A0A2A6PZU6_ECOLX</name>
<gene>
    <name evidence="2" type="ORF">C9Z68_24610</name>
</gene>
<protein>
    <submittedName>
        <fullName evidence="2">Uncharacterized protein</fullName>
    </submittedName>
</protein>
<proteinExistence type="predicted"/>
<dbReference type="GO" id="GO:0008237">
    <property type="term" value="F:metallopeptidase activity"/>
    <property type="evidence" value="ECO:0007669"/>
    <property type="project" value="InterPro"/>
</dbReference>
<dbReference type="AlphaFoldDB" id="A0A2A6PZU6"/>
<dbReference type="InterPro" id="IPR024079">
    <property type="entry name" value="MetalloPept_cat_dom_sf"/>
</dbReference>
<feature type="region of interest" description="Disordered" evidence="1">
    <location>
        <begin position="235"/>
        <end position="265"/>
    </location>
</feature>
<evidence type="ECO:0000256" key="1">
    <source>
        <dbReference type="SAM" id="MobiDB-lite"/>
    </source>
</evidence>
<dbReference type="Gene3D" id="3.40.390.10">
    <property type="entry name" value="Collagenase (Catalytic Domain)"/>
    <property type="match status" value="1"/>
</dbReference>
<dbReference type="EMBL" id="RRGJ01000080">
    <property type="protein sequence ID" value="TJQ07674.1"/>
    <property type="molecule type" value="Genomic_DNA"/>
</dbReference>
<comment type="caution">
    <text evidence="2">The sequence shown here is derived from an EMBL/GenBank/DDBJ whole genome shotgun (WGS) entry which is preliminary data.</text>
</comment>
<evidence type="ECO:0000313" key="3">
    <source>
        <dbReference type="Proteomes" id="UP000309937"/>
    </source>
</evidence>
<accession>A0A2A6PZU6</accession>
<feature type="compositionally biased region" description="Basic and acidic residues" evidence="1">
    <location>
        <begin position="254"/>
        <end position="263"/>
    </location>
</feature>